<evidence type="ECO:0000313" key="6">
    <source>
        <dbReference type="Proteomes" id="UP000234845"/>
    </source>
</evidence>
<evidence type="ECO:0000256" key="3">
    <source>
        <dbReference type="ARBA" id="ARBA00022840"/>
    </source>
</evidence>
<dbReference type="Gene3D" id="2.40.100.10">
    <property type="entry name" value="Cyclophilin-like"/>
    <property type="match status" value="1"/>
</dbReference>
<proteinExistence type="predicted"/>
<sequence length="316" mass="34230">MSLVVRQPGLLSLIQDRGRFGQHAIGLTNGGPLDPEAFDICQQLLGNRPDCTAIETSFGGLELEARVDTFICVTGASMPLAINGREKPLWTVHSVLAGDQISLGYAAEGCRSYLGVADGFVITPQFGSAATVVREKIGGINGNKLAPGDVLPCDATSLRRELHLHPDYQPRYHNRVTVGVIPGYQQSHFSRLQQRRFFSHAYSVSQRCDRMGYRLEGPAIECDINGILSEGICFGAIQIPADGQPIVLLNDRQTIGGYPKIGAALSLDAARLAQLQPGGVVNFTAITPHRAHNALHLAQARLQRLPLQPLARKSRQ</sequence>
<keyword evidence="1" id="KW-0547">Nucleotide-binding</keyword>
<evidence type="ECO:0000256" key="2">
    <source>
        <dbReference type="ARBA" id="ARBA00022801"/>
    </source>
</evidence>
<gene>
    <name evidence="5" type="ORF">CWI75_06555</name>
</gene>
<evidence type="ECO:0000313" key="5">
    <source>
        <dbReference type="EMBL" id="PLW83079.1"/>
    </source>
</evidence>
<accession>A0A2N5Y3X5</accession>
<dbReference type="SUPFAM" id="SSF50891">
    <property type="entry name" value="Cyclophilin-like"/>
    <property type="match status" value="1"/>
</dbReference>
<dbReference type="PANTHER" id="PTHR43309:SF4">
    <property type="entry name" value="CARBOXYLTRANSFERASE DOMAIN-CONTAINING PROTEIN"/>
    <property type="match status" value="1"/>
</dbReference>
<keyword evidence="2 5" id="KW-0378">Hydrolase</keyword>
<dbReference type="RefSeq" id="WP_101520680.1">
    <property type="nucleotide sequence ID" value="NZ_PKLZ01000003.1"/>
</dbReference>
<dbReference type="SMART" id="SM00797">
    <property type="entry name" value="AHS2"/>
    <property type="match status" value="1"/>
</dbReference>
<keyword evidence="3" id="KW-0067">ATP-binding</keyword>
<dbReference type="InterPro" id="IPR003778">
    <property type="entry name" value="CT_A_B"/>
</dbReference>
<keyword evidence="6" id="KW-1185">Reference proteome</keyword>
<dbReference type="Pfam" id="PF02626">
    <property type="entry name" value="CT_A_B"/>
    <property type="match status" value="1"/>
</dbReference>
<protein>
    <submittedName>
        <fullName evidence="5">Allophanate hydrolase</fullName>
    </submittedName>
</protein>
<dbReference type="InterPro" id="IPR029000">
    <property type="entry name" value="Cyclophilin-like_dom_sf"/>
</dbReference>
<dbReference type="PANTHER" id="PTHR43309">
    <property type="entry name" value="5-OXOPROLINASE SUBUNIT C"/>
    <property type="match status" value="1"/>
</dbReference>
<dbReference type="AlphaFoldDB" id="A0A2N5Y3X5"/>
<reference evidence="6" key="1">
    <citation type="submission" date="2017-11" db="EMBL/GenBank/DDBJ databases">
        <title>The draft genome sequence of Chromatocurvus sp. F02.</title>
        <authorList>
            <person name="Du Z.-J."/>
            <person name="Chang Y.-Q."/>
        </authorList>
    </citation>
    <scope>NUCLEOTIDE SEQUENCE [LARGE SCALE GENOMIC DNA]</scope>
    <source>
        <strain evidence="6">F02</strain>
    </source>
</reference>
<dbReference type="Proteomes" id="UP000234845">
    <property type="component" value="Unassembled WGS sequence"/>
</dbReference>
<name>A0A2N5Y3X5_9GAMM</name>
<comment type="caution">
    <text evidence="5">The sequence shown here is derived from an EMBL/GenBank/DDBJ whole genome shotgun (WGS) entry which is preliminary data.</text>
</comment>
<feature type="domain" description="Carboxyltransferase" evidence="4">
    <location>
        <begin position="24"/>
        <end position="302"/>
    </location>
</feature>
<dbReference type="EMBL" id="PKLZ01000003">
    <property type="protein sequence ID" value="PLW83079.1"/>
    <property type="molecule type" value="Genomic_DNA"/>
</dbReference>
<evidence type="ECO:0000259" key="4">
    <source>
        <dbReference type="SMART" id="SM00797"/>
    </source>
</evidence>
<dbReference type="NCBIfam" id="TIGR00724">
    <property type="entry name" value="urea_amlyse_rel"/>
    <property type="match status" value="1"/>
</dbReference>
<dbReference type="InterPro" id="IPR052708">
    <property type="entry name" value="PxpC"/>
</dbReference>
<organism evidence="5 6">
    <name type="scientific">Kineobactrum sediminis</name>
    <dbReference type="NCBI Taxonomy" id="1905677"/>
    <lineage>
        <taxon>Bacteria</taxon>
        <taxon>Pseudomonadati</taxon>
        <taxon>Pseudomonadota</taxon>
        <taxon>Gammaproteobacteria</taxon>
        <taxon>Cellvibrionales</taxon>
        <taxon>Halieaceae</taxon>
        <taxon>Kineobactrum</taxon>
    </lineage>
</organism>
<dbReference type="OrthoDB" id="9768696at2"/>
<evidence type="ECO:0000256" key="1">
    <source>
        <dbReference type="ARBA" id="ARBA00022741"/>
    </source>
</evidence>
<dbReference type="GO" id="GO:0005524">
    <property type="term" value="F:ATP binding"/>
    <property type="evidence" value="ECO:0007669"/>
    <property type="project" value="UniProtKB-KW"/>
</dbReference>
<dbReference type="GO" id="GO:0016787">
    <property type="term" value="F:hydrolase activity"/>
    <property type="evidence" value="ECO:0007669"/>
    <property type="project" value="UniProtKB-KW"/>
</dbReference>